<accession>A0A816TNW9</accession>
<keyword evidence="1" id="KW-1133">Transmembrane helix</keyword>
<proteinExistence type="predicted"/>
<protein>
    <submittedName>
        <fullName evidence="2">(rape) hypothetical protein</fullName>
    </submittedName>
</protein>
<keyword evidence="1" id="KW-0812">Transmembrane</keyword>
<evidence type="ECO:0000256" key="1">
    <source>
        <dbReference type="SAM" id="Phobius"/>
    </source>
</evidence>
<gene>
    <name evidence="2" type="ORF">DARMORV10_A05P25390.1</name>
</gene>
<name>A0A816TNW9_BRANA</name>
<dbReference type="Proteomes" id="UP001295469">
    <property type="component" value="Chromosome A05"/>
</dbReference>
<evidence type="ECO:0000313" key="2">
    <source>
        <dbReference type="EMBL" id="CAF2099082.1"/>
    </source>
</evidence>
<reference evidence="2" key="1">
    <citation type="submission" date="2021-01" db="EMBL/GenBank/DDBJ databases">
        <authorList>
            <consortium name="Genoscope - CEA"/>
            <person name="William W."/>
        </authorList>
    </citation>
    <scope>NUCLEOTIDE SEQUENCE</scope>
</reference>
<sequence length="251" mass="27676">MKKTSLLKNFSLKALVFLPYSVVPASEAFSSFLLFGFAFASCCCFIPWVDILGVMIFYLLLITISGVFQGTVARGFAEGSLLPRSGLHWNHLFRSVLEEWGGGAWVLCSLGVSRRKLTSPSSKKFSVCFSPTRARRLGRRVSVASSWWWRVQVCSSAEGASRLWLRPISGSVASSLIPQVTASQLALGLCLRDVTSPSEVCRLSSRASGWVLKRTVLWFSEVEQGGYSVLLSVDWSRRQLALKLIIPAPGF</sequence>
<dbReference type="AlphaFoldDB" id="A0A816TNW9"/>
<dbReference type="EMBL" id="HG994359">
    <property type="protein sequence ID" value="CAF2099082.1"/>
    <property type="molecule type" value="Genomic_DNA"/>
</dbReference>
<organism evidence="2">
    <name type="scientific">Brassica napus</name>
    <name type="common">Rape</name>
    <dbReference type="NCBI Taxonomy" id="3708"/>
    <lineage>
        <taxon>Eukaryota</taxon>
        <taxon>Viridiplantae</taxon>
        <taxon>Streptophyta</taxon>
        <taxon>Embryophyta</taxon>
        <taxon>Tracheophyta</taxon>
        <taxon>Spermatophyta</taxon>
        <taxon>Magnoliopsida</taxon>
        <taxon>eudicotyledons</taxon>
        <taxon>Gunneridae</taxon>
        <taxon>Pentapetalae</taxon>
        <taxon>rosids</taxon>
        <taxon>malvids</taxon>
        <taxon>Brassicales</taxon>
        <taxon>Brassicaceae</taxon>
        <taxon>Brassiceae</taxon>
        <taxon>Brassica</taxon>
    </lineage>
</organism>
<keyword evidence="1" id="KW-0472">Membrane</keyword>
<feature type="transmembrane region" description="Helical" evidence="1">
    <location>
        <begin position="34"/>
        <end position="61"/>
    </location>
</feature>